<name>A0A916XLN8_9HYPH</name>
<dbReference type="InterPro" id="IPR028992">
    <property type="entry name" value="Hedgehog/Intein_dom"/>
</dbReference>
<dbReference type="Gene3D" id="2.170.16.10">
    <property type="entry name" value="Hedgehog/Intein (Hint) domain"/>
    <property type="match status" value="1"/>
</dbReference>
<gene>
    <name evidence="2" type="ORF">GCM10010994_44600</name>
</gene>
<dbReference type="Pfam" id="PF13403">
    <property type="entry name" value="Hint_2"/>
    <property type="match status" value="1"/>
</dbReference>
<reference evidence="2" key="1">
    <citation type="journal article" date="2014" name="Int. J. Syst. Evol. Microbiol.">
        <title>Complete genome sequence of Corynebacterium casei LMG S-19264T (=DSM 44701T), isolated from a smear-ripened cheese.</title>
        <authorList>
            <consortium name="US DOE Joint Genome Institute (JGI-PGF)"/>
            <person name="Walter F."/>
            <person name="Albersmeier A."/>
            <person name="Kalinowski J."/>
            <person name="Ruckert C."/>
        </authorList>
    </citation>
    <scope>NUCLEOTIDE SEQUENCE</scope>
    <source>
        <strain evidence="2">CGMCC 1.12919</strain>
    </source>
</reference>
<comment type="caution">
    <text evidence="2">The sequence shown here is derived from an EMBL/GenBank/DDBJ whole genome shotgun (WGS) entry which is preliminary data.</text>
</comment>
<protein>
    <recommendedName>
        <fullName evidence="1">Hedgehog/Intein (Hint) domain-containing protein</fullName>
    </recommendedName>
</protein>
<evidence type="ECO:0000313" key="3">
    <source>
        <dbReference type="Proteomes" id="UP000637002"/>
    </source>
</evidence>
<dbReference type="SUPFAM" id="SSF51294">
    <property type="entry name" value="Hedgehog/intein (Hint) domain"/>
    <property type="match status" value="1"/>
</dbReference>
<dbReference type="InterPro" id="IPR036844">
    <property type="entry name" value="Hint_dom_sf"/>
</dbReference>
<evidence type="ECO:0000259" key="1">
    <source>
        <dbReference type="Pfam" id="PF13403"/>
    </source>
</evidence>
<accession>A0A916XLN8</accession>
<reference evidence="2" key="2">
    <citation type="submission" date="2020-09" db="EMBL/GenBank/DDBJ databases">
        <authorList>
            <person name="Sun Q."/>
            <person name="Zhou Y."/>
        </authorList>
    </citation>
    <scope>NUCLEOTIDE SEQUENCE</scope>
    <source>
        <strain evidence="2">CGMCC 1.12919</strain>
    </source>
</reference>
<dbReference type="Proteomes" id="UP000637002">
    <property type="component" value="Unassembled WGS sequence"/>
</dbReference>
<keyword evidence="3" id="KW-1185">Reference proteome</keyword>
<organism evidence="2 3">
    <name type="scientific">Chelatococcus reniformis</name>
    <dbReference type="NCBI Taxonomy" id="1494448"/>
    <lineage>
        <taxon>Bacteria</taxon>
        <taxon>Pseudomonadati</taxon>
        <taxon>Pseudomonadota</taxon>
        <taxon>Alphaproteobacteria</taxon>
        <taxon>Hyphomicrobiales</taxon>
        <taxon>Chelatococcaceae</taxon>
        <taxon>Chelatococcus</taxon>
    </lineage>
</organism>
<dbReference type="EMBL" id="BMGG01000008">
    <property type="protein sequence ID" value="GGC81707.1"/>
    <property type="molecule type" value="Genomic_DNA"/>
</dbReference>
<proteinExistence type="predicted"/>
<evidence type="ECO:0000313" key="2">
    <source>
        <dbReference type="EMBL" id="GGC81707.1"/>
    </source>
</evidence>
<dbReference type="AlphaFoldDB" id="A0A916XLN8"/>
<feature type="domain" description="Hedgehog/Intein (Hint)" evidence="1">
    <location>
        <begin position="404"/>
        <end position="538"/>
    </location>
</feature>
<sequence length="599" mass="61191">MAGGPVLSTNAGNLASLTVGSSAAMNVLTGGHLNLSNGLTSTGHIDVQGSMTIGGGFSNTGTIDLAAGSVMQLNGIDLTLADFAGINNAGQIALASVLDLGGGILDLASFGKLSTSSTIVNGTIVDNGVTSQNWGSGTFDGIIYQGDINISGRLTVVNGLTVVRADGQPPGTINMSSVQATLALAGVQTIDAVVINLSSTFVRLLSDEGLTTFGPNAVVNVSDTARFYGSFLNLGQIDVASYLTNNGNMTNDGVITVAAGGRFTDTDFVNNGSVTLQAGGTADLTGPLTGTGTIALEGGASITLGVVDAQQTVALVDGQLTLTNAAGFAATIDDFDDAADVITLANVSFDAGDTVTLLAGNVLQITQAEDGSIISLQLDPAGSYGGLPYQLVDDGAGGTDIVVTCFLAGARIATPKGEPAVETLAAGDIVLTAEGGTRSVLWIGRQTVVAAFADPLRTSPVRIAAGALDEAIPARDLYVSPDHAMLVDCVLVQAGALVNGTTITRVEHPEPRFTYYHIELEDHALVLAEGAPAETFVDNVTRRRFDNYAEYEALFGDCEARLPEMDLPRVKSARQLPRAVRERLTARAEALGVLSAAAA</sequence>